<reference evidence="4 5" key="1">
    <citation type="submission" date="2019-09" db="EMBL/GenBank/DDBJ databases">
        <title>Goodfellowia gen. nov., a new genus of the Pseudonocardineae related to Actinoalloteichus, containing Goodfellowia coeruleoviolacea gen. nov., comb. nov. gen. nov., comb. nov.</title>
        <authorList>
            <person name="Labeda D."/>
        </authorList>
    </citation>
    <scope>NUCLEOTIDE SEQUENCE [LARGE SCALE GENOMIC DNA]</scope>
    <source>
        <strain evidence="4 5">AN110305</strain>
    </source>
</reference>
<organism evidence="4 5">
    <name type="scientific">Solihabitans fulvus</name>
    <dbReference type="NCBI Taxonomy" id="1892852"/>
    <lineage>
        <taxon>Bacteria</taxon>
        <taxon>Bacillati</taxon>
        <taxon>Actinomycetota</taxon>
        <taxon>Actinomycetes</taxon>
        <taxon>Pseudonocardiales</taxon>
        <taxon>Pseudonocardiaceae</taxon>
        <taxon>Solihabitans</taxon>
    </lineage>
</organism>
<accession>A0A5B2W5H9</accession>
<dbReference type="InterPro" id="IPR014043">
    <property type="entry name" value="Acyl_transferase_dom"/>
</dbReference>
<evidence type="ECO:0000313" key="4">
    <source>
        <dbReference type="EMBL" id="KAA2245980.1"/>
    </source>
</evidence>
<dbReference type="PANTHER" id="PTHR43775:SF51">
    <property type="entry name" value="INACTIVE PHENOLPHTHIOCEROL SYNTHESIS POLYKETIDE SYNTHASE TYPE I PKS1-RELATED"/>
    <property type="match status" value="1"/>
</dbReference>
<comment type="caution">
    <text evidence="4">The sequence shown here is derived from an EMBL/GenBank/DDBJ whole genome shotgun (WGS) entry which is preliminary data.</text>
</comment>
<feature type="domain" description="Malonyl-CoA:ACP transacylase (MAT)" evidence="3">
    <location>
        <begin position="1"/>
        <end position="126"/>
    </location>
</feature>
<evidence type="ECO:0000256" key="2">
    <source>
        <dbReference type="ARBA" id="ARBA00023315"/>
    </source>
</evidence>
<dbReference type="InterPro" id="IPR050091">
    <property type="entry name" value="PKS_NRPS_Biosynth_Enz"/>
</dbReference>
<evidence type="ECO:0000259" key="3">
    <source>
        <dbReference type="SMART" id="SM00827"/>
    </source>
</evidence>
<dbReference type="SUPFAM" id="SSF55048">
    <property type="entry name" value="Probable ACP-binding domain of malonyl-CoA ACP transacylase"/>
    <property type="match status" value="1"/>
</dbReference>
<proteinExistence type="predicted"/>
<dbReference type="InterPro" id="IPR016036">
    <property type="entry name" value="Malonyl_transacylase_ACP-bd"/>
</dbReference>
<dbReference type="GO" id="GO:0004312">
    <property type="term" value="F:fatty acid synthase activity"/>
    <property type="evidence" value="ECO:0007669"/>
    <property type="project" value="TreeGrafter"/>
</dbReference>
<reference evidence="4 5" key="2">
    <citation type="submission" date="2019-09" db="EMBL/GenBank/DDBJ databases">
        <authorList>
            <person name="Jin C."/>
        </authorList>
    </citation>
    <scope>NUCLEOTIDE SEQUENCE [LARGE SCALE GENOMIC DNA]</scope>
    <source>
        <strain evidence="4 5">AN110305</strain>
    </source>
</reference>
<dbReference type="Gene3D" id="3.40.366.10">
    <property type="entry name" value="Malonyl-Coenzyme A Acyl Carrier Protein, domain 2"/>
    <property type="match status" value="1"/>
</dbReference>
<evidence type="ECO:0000313" key="5">
    <source>
        <dbReference type="Proteomes" id="UP000323454"/>
    </source>
</evidence>
<gene>
    <name evidence="4" type="ORF">F0L68_40960</name>
</gene>
<feature type="non-terminal residue" evidence="4">
    <location>
        <position position="126"/>
    </location>
</feature>
<dbReference type="SUPFAM" id="SSF52151">
    <property type="entry name" value="FabD/lysophospholipase-like"/>
    <property type="match status" value="1"/>
</dbReference>
<name>A0A5B2W5H9_9PSEU</name>
<dbReference type="Pfam" id="PF00698">
    <property type="entry name" value="Acyl_transf_1"/>
    <property type="match status" value="1"/>
</dbReference>
<dbReference type="GO" id="GO:0006633">
    <property type="term" value="P:fatty acid biosynthetic process"/>
    <property type="evidence" value="ECO:0007669"/>
    <property type="project" value="TreeGrafter"/>
</dbReference>
<protein>
    <submittedName>
        <fullName evidence="4">Acyltransferase domain-containing protein</fullName>
    </submittedName>
</protein>
<keyword evidence="5" id="KW-1185">Reference proteome</keyword>
<evidence type="ECO:0000256" key="1">
    <source>
        <dbReference type="ARBA" id="ARBA00022679"/>
    </source>
</evidence>
<feature type="non-terminal residue" evidence="4">
    <location>
        <position position="1"/>
    </location>
</feature>
<dbReference type="InterPro" id="IPR001227">
    <property type="entry name" value="Ac_transferase_dom_sf"/>
</dbReference>
<dbReference type="InterPro" id="IPR016035">
    <property type="entry name" value="Acyl_Trfase/lysoPLipase"/>
</dbReference>
<dbReference type="OrthoDB" id="4726421at2"/>
<dbReference type="Proteomes" id="UP000323454">
    <property type="component" value="Unassembled WGS sequence"/>
</dbReference>
<sequence>GGAMVAIEASEAEVLADSPRLDIAAINGPHSVVVSGDEPEAVAYAEQWRARGRRVKRLSVGHAFHSARMEPMLADFKHTLAGATFTEPTLTLISNVTGRPAPPTEICTPDYWVTHVRSTVRFADGI</sequence>
<dbReference type="PANTHER" id="PTHR43775">
    <property type="entry name" value="FATTY ACID SYNTHASE"/>
    <property type="match status" value="1"/>
</dbReference>
<keyword evidence="2 4" id="KW-0012">Acyltransferase</keyword>
<dbReference type="SMART" id="SM00827">
    <property type="entry name" value="PKS_AT"/>
    <property type="match status" value="1"/>
</dbReference>
<dbReference type="AlphaFoldDB" id="A0A5B2W5H9"/>
<dbReference type="EMBL" id="VUOB01000155">
    <property type="protein sequence ID" value="KAA2245980.1"/>
    <property type="molecule type" value="Genomic_DNA"/>
</dbReference>
<keyword evidence="1 4" id="KW-0808">Transferase</keyword>